<feature type="transmembrane region" description="Helical" evidence="9">
    <location>
        <begin position="255"/>
        <end position="275"/>
    </location>
</feature>
<dbReference type="PANTHER" id="PTHR42798">
    <property type="entry name" value="LIPOPROTEIN-RELEASING SYSTEM ATP-BINDING PROTEIN LOLD"/>
    <property type="match status" value="1"/>
</dbReference>
<dbReference type="EMBL" id="FMXR01000016">
    <property type="protein sequence ID" value="SDB29056.1"/>
    <property type="molecule type" value="Genomic_DNA"/>
</dbReference>
<evidence type="ECO:0000256" key="3">
    <source>
        <dbReference type="ARBA" id="ARBA00022692"/>
    </source>
</evidence>
<evidence type="ECO:0000256" key="5">
    <source>
        <dbReference type="ARBA" id="ARBA00022840"/>
    </source>
</evidence>
<dbReference type="GO" id="GO:0016887">
    <property type="term" value="F:ATP hydrolysis activity"/>
    <property type="evidence" value="ECO:0007669"/>
    <property type="project" value="InterPro"/>
</dbReference>
<dbReference type="RefSeq" id="WP_090174384.1">
    <property type="nucleotide sequence ID" value="NZ_FMXR01000016.1"/>
</dbReference>
<dbReference type="SUPFAM" id="SSF52540">
    <property type="entry name" value="P-loop containing nucleoside triphosphate hydrolases"/>
    <property type="match status" value="1"/>
</dbReference>
<evidence type="ECO:0000256" key="1">
    <source>
        <dbReference type="ARBA" id="ARBA00004429"/>
    </source>
</evidence>
<keyword evidence="2" id="KW-1003">Cell membrane</keyword>
<name>A0A1G6C848_EUBOX</name>
<gene>
    <name evidence="11" type="ORF">SAMN02910417_02172</name>
</gene>
<protein>
    <submittedName>
        <fullName evidence="11">ABC-type lipoprotein export system, ATPase component</fullName>
    </submittedName>
</protein>
<keyword evidence="5" id="KW-0067">ATP-binding</keyword>
<keyword evidence="6 9" id="KW-1133">Transmembrane helix</keyword>
<evidence type="ECO:0000256" key="6">
    <source>
        <dbReference type="ARBA" id="ARBA00022989"/>
    </source>
</evidence>
<dbReference type="Pfam" id="PF02687">
    <property type="entry name" value="FtsX"/>
    <property type="match status" value="1"/>
</dbReference>
<feature type="transmembrane region" description="Helical" evidence="9">
    <location>
        <begin position="621"/>
        <end position="645"/>
    </location>
</feature>
<evidence type="ECO:0000256" key="8">
    <source>
        <dbReference type="ARBA" id="ARBA00038388"/>
    </source>
</evidence>
<feature type="transmembrane region" description="Helical" evidence="9">
    <location>
        <begin position="712"/>
        <end position="734"/>
    </location>
</feature>
<dbReference type="InterPro" id="IPR003593">
    <property type="entry name" value="AAA+_ATPase"/>
</dbReference>
<dbReference type="AlphaFoldDB" id="A0A1G6C848"/>
<dbReference type="STRING" id="1732.SAMN02910417_02172"/>
<dbReference type="PANTHER" id="PTHR42798:SF2">
    <property type="entry name" value="ABC TRANSPORTER ATP-BINDING PROTEIN MG467-RELATED"/>
    <property type="match status" value="1"/>
</dbReference>
<accession>A0A1G6C848</accession>
<dbReference type="Proteomes" id="UP000199228">
    <property type="component" value="Unassembled WGS sequence"/>
</dbReference>
<organism evidence="11 12">
    <name type="scientific">Eubacterium oxidoreducens</name>
    <dbReference type="NCBI Taxonomy" id="1732"/>
    <lineage>
        <taxon>Bacteria</taxon>
        <taxon>Bacillati</taxon>
        <taxon>Bacillota</taxon>
        <taxon>Clostridia</taxon>
        <taxon>Eubacteriales</taxon>
        <taxon>Eubacteriaceae</taxon>
        <taxon>Eubacterium</taxon>
    </lineage>
</organism>
<keyword evidence="4" id="KW-0547">Nucleotide-binding</keyword>
<dbReference type="InterPro" id="IPR003838">
    <property type="entry name" value="ABC3_permease_C"/>
</dbReference>
<keyword evidence="7 9" id="KW-0472">Membrane</keyword>
<sequence length="750" mass="84354">MILVDNIKREVKTKIIIEDISLELKQGMTVIIGDSGSGKSTLLNLIGGLDRVNQGEISLLLDGKKINIKDVEQYTGKYIGFIFQDYNLIPGLTVMENLLLMKDLSEDQITEEDIYTALEKLNVLQLADEKVDVLSGGEKQRIALVRALIKKSQIILADEPTGSLDSHHTEMVFKLLKEISSERIVVVVTHNKEMAQVYADEIVELCDGKIKSHQSLRHDERKKTEIRKINQIGKLSISNIKRLSLNNLTKYRGKFIAMMITVGLAIGLLGISAFMSNAVSVSVDKLDNTYYDMDLVTVYEQDKLSEEIATNLSETSDKEISEEFLQELEDSEMFEEIVPVSDTEFFVENGEKEVSVKQIIIDSYFENRIMTGNLEGDYIQEDDQIIIGEDLADEYYAGNGIGEQITLCDQDFEEYTYTIVGVNHISNVDGVYLTYISNNSVLQKQKESSNVYIYSQESLESDDNVCTETTSGKLMKGEASNIVYGSQPTEENEIVISVDQAREIYSSMTGEYESFTLDQLLQKDEEAMQMADKVLRQDYIMESGGMNNCKIVGIHDEDDIRIYGSEKMQATVLKNSVVAAQCYATDVSSLKNLANSEIGQNYYYESNYENRFVEVSRSTQIWKMLFTIICGISIVLAYSLIHAYLKISIHDRIYEIGILKSLGVGKKEIKKVLRFDCVMIGVSSGIVAMIVNIVASILLYEKYDLSMTSVQLNILLCVGLLIFAIIVSVISSLYQVYRAAELKPIDALKM</sequence>
<dbReference type="Gene3D" id="3.40.50.300">
    <property type="entry name" value="P-loop containing nucleotide triphosphate hydrolases"/>
    <property type="match status" value="1"/>
</dbReference>
<dbReference type="InterPro" id="IPR017871">
    <property type="entry name" value="ABC_transporter-like_CS"/>
</dbReference>
<evidence type="ECO:0000313" key="11">
    <source>
        <dbReference type="EMBL" id="SDB29056.1"/>
    </source>
</evidence>
<evidence type="ECO:0000259" key="10">
    <source>
        <dbReference type="PROSITE" id="PS50893"/>
    </source>
</evidence>
<dbReference type="Pfam" id="PF12704">
    <property type="entry name" value="MacB_PCD"/>
    <property type="match status" value="1"/>
</dbReference>
<dbReference type="GO" id="GO:0005524">
    <property type="term" value="F:ATP binding"/>
    <property type="evidence" value="ECO:0007669"/>
    <property type="project" value="UniProtKB-KW"/>
</dbReference>
<dbReference type="PROSITE" id="PS00211">
    <property type="entry name" value="ABC_TRANSPORTER_1"/>
    <property type="match status" value="1"/>
</dbReference>
<dbReference type="GO" id="GO:0005886">
    <property type="term" value="C:plasma membrane"/>
    <property type="evidence" value="ECO:0007669"/>
    <property type="project" value="UniProtKB-SubCell"/>
</dbReference>
<dbReference type="InterPro" id="IPR003439">
    <property type="entry name" value="ABC_transporter-like_ATP-bd"/>
</dbReference>
<dbReference type="Pfam" id="PF00005">
    <property type="entry name" value="ABC_tran"/>
    <property type="match status" value="1"/>
</dbReference>
<dbReference type="InterPro" id="IPR025857">
    <property type="entry name" value="MacB_PCD"/>
</dbReference>
<keyword evidence="3 9" id="KW-0812">Transmembrane</keyword>
<evidence type="ECO:0000256" key="9">
    <source>
        <dbReference type="SAM" id="Phobius"/>
    </source>
</evidence>
<keyword evidence="11" id="KW-0449">Lipoprotein</keyword>
<dbReference type="SMART" id="SM00382">
    <property type="entry name" value="AAA"/>
    <property type="match status" value="1"/>
</dbReference>
<reference evidence="11 12" key="1">
    <citation type="submission" date="2016-10" db="EMBL/GenBank/DDBJ databases">
        <authorList>
            <person name="de Groot N.N."/>
        </authorList>
    </citation>
    <scope>NUCLEOTIDE SEQUENCE [LARGE SCALE GENOMIC DNA]</scope>
    <source>
        <strain evidence="11 12">DSM 3217</strain>
    </source>
</reference>
<feature type="domain" description="ABC transporter" evidence="10">
    <location>
        <begin position="2"/>
        <end position="232"/>
    </location>
</feature>
<comment type="subcellular location">
    <subcellularLocation>
        <location evidence="1">Cell inner membrane</location>
        <topology evidence="1">Multi-pass membrane protein</topology>
    </subcellularLocation>
</comment>
<dbReference type="OrthoDB" id="2079174at2"/>
<evidence type="ECO:0000313" key="12">
    <source>
        <dbReference type="Proteomes" id="UP000199228"/>
    </source>
</evidence>
<dbReference type="PROSITE" id="PS50893">
    <property type="entry name" value="ABC_TRANSPORTER_2"/>
    <property type="match status" value="1"/>
</dbReference>
<evidence type="ECO:0000256" key="2">
    <source>
        <dbReference type="ARBA" id="ARBA00022475"/>
    </source>
</evidence>
<comment type="similarity">
    <text evidence="8">Belongs to the ABC transporter superfamily. Macrolide exporter (TC 3.A.1.122) family.</text>
</comment>
<evidence type="ECO:0000256" key="4">
    <source>
        <dbReference type="ARBA" id="ARBA00022741"/>
    </source>
</evidence>
<keyword evidence="12" id="KW-1185">Reference proteome</keyword>
<evidence type="ECO:0000256" key="7">
    <source>
        <dbReference type="ARBA" id="ARBA00023136"/>
    </source>
</evidence>
<proteinExistence type="inferred from homology"/>
<feature type="transmembrane region" description="Helical" evidence="9">
    <location>
        <begin position="677"/>
        <end position="700"/>
    </location>
</feature>
<dbReference type="InterPro" id="IPR027417">
    <property type="entry name" value="P-loop_NTPase"/>
</dbReference>